<evidence type="ECO:0000259" key="1">
    <source>
        <dbReference type="PROSITE" id="PS51725"/>
    </source>
</evidence>
<dbReference type="InterPro" id="IPR011008">
    <property type="entry name" value="Dimeric_a/b-barrel"/>
</dbReference>
<dbReference type="GO" id="GO:0004497">
    <property type="term" value="F:monooxygenase activity"/>
    <property type="evidence" value="ECO:0007669"/>
    <property type="project" value="UniProtKB-KW"/>
</dbReference>
<organism evidence="2 3">
    <name type="scientific">Paenimyroides marinum</name>
    <dbReference type="NCBI Taxonomy" id="1159016"/>
    <lineage>
        <taxon>Bacteria</taxon>
        <taxon>Pseudomonadati</taxon>
        <taxon>Bacteroidota</taxon>
        <taxon>Flavobacteriia</taxon>
        <taxon>Flavobacteriales</taxon>
        <taxon>Flavobacteriaceae</taxon>
        <taxon>Paenimyroides</taxon>
    </lineage>
</organism>
<dbReference type="PROSITE" id="PS51725">
    <property type="entry name" value="ABM"/>
    <property type="match status" value="1"/>
</dbReference>
<evidence type="ECO:0000313" key="3">
    <source>
        <dbReference type="Proteomes" id="UP000199634"/>
    </source>
</evidence>
<dbReference type="OrthoDB" id="1120859at2"/>
<keyword evidence="2" id="KW-0560">Oxidoreductase</keyword>
<dbReference type="AlphaFoldDB" id="A0A1H6J4J1"/>
<dbReference type="STRING" id="1159016.SAMN02927937_00246"/>
<sequence length="98" mass="11761">MFVRIVKMSFHQDKIPVFLEHFHSVKEQIRNYPGNNFLEVYQDKSNPGIIFTYSVWNDETDLENYRHSDLFKEVWTFTKTLFNDKPEAWSVDKLVTLG</sequence>
<evidence type="ECO:0000313" key="2">
    <source>
        <dbReference type="EMBL" id="SEH56818.1"/>
    </source>
</evidence>
<reference evidence="2 3" key="1">
    <citation type="submission" date="2016-10" db="EMBL/GenBank/DDBJ databases">
        <authorList>
            <person name="de Groot N.N."/>
        </authorList>
    </citation>
    <scope>NUCLEOTIDE SEQUENCE [LARGE SCALE GENOMIC DNA]</scope>
    <source>
        <strain evidence="2 3">CGMCC 1.10825</strain>
    </source>
</reference>
<accession>A0A1H6J4J1</accession>
<dbReference type="RefSeq" id="WP_091095504.1">
    <property type="nucleotide sequence ID" value="NZ_FNXE01000002.1"/>
</dbReference>
<keyword evidence="3" id="KW-1185">Reference proteome</keyword>
<feature type="domain" description="ABM" evidence="1">
    <location>
        <begin position="2"/>
        <end position="91"/>
    </location>
</feature>
<dbReference type="Proteomes" id="UP000199634">
    <property type="component" value="Unassembled WGS sequence"/>
</dbReference>
<protein>
    <submittedName>
        <fullName evidence="2">Quinol monooxygenase YgiN</fullName>
    </submittedName>
</protein>
<dbReference type="Gene3D" id="3.30.70.100">
    <property type="match status" value="1"/>
</dbReference>
<dbReference type="Pfam" id="PF03992">
    <property type="entry name" value="ABM"/>
    <property type="match status" value="1"/>
</dbReference>
<keyword evidence="2" id="KW-0503">Monooxygenase</keyword>
<dbReference type="EMBL" id="FNXE01000002">
    <property type="protein sequence ID" value="SEH56818.1"/>
    <property type="molecule type" value="Genomic_DNA"/>
</dbReference>
<gene>
    <name evidence="2" type="ORF">SAMN02927937_00246</name>
</gene>
<dbReference type="InterPro" id="IPR007138">
    <property type="entry name" value="ABM_dom"/>
</dbReference>
<proteinExistence type="predicted"/>
<name>A0A1H6J4J1_9FLAO</name>
<dbReference type="SUPFAM" id="SSF54909">
    <property type="entry name" value="Dimeric alpha+beta barrel"/>
    <property type="match status" value="1"/>
</dbReference>